<dbReference type="CDD" id="cd10527">
    <property type="entry name" value="SET_LSMT"/>
    <property type="match status" value="1"/>
</dbReference>
<evidence type="ECO:0000256" key="1">
    <source>
        <dbReference type="SAM" id="SignalP"/>
    </source>
</evidence>
<dbReference type="SUPFAM" id="SSF82199">
    <property type="entry name" value="SET domain"/>
    <property type="match status" value="1"/>
</dbReference>
<evidence type="ECO:0000259" key="2">
    <source>
        <dbReference type="PROSITE" id="PS50280"/>
    </source>
</evidence>
<dbReference type="AlphaFoldDB" id="A0A150H166"/>
<dbReference type="InterPro" id="IPR001214">
    <property type="entry name" value="SET_dom"/>
</dbReference>
<feature type="chain" id="PRO_5007562318" description="SET domain-containing protein" evidence="1">
    <location>
        <begin position="22"/>
        <end position="342"/>
    </location>
</feature>
<reference evidence="4" key="1">
    <citation type="journal article" date="2016" name="Nat. Commun.">
        <title>The Gonium pectorale genome demonstrates co-option of cell cycle regulation during the evolution of multicellularity.</title>
        <authorList>
            <person name="Hanschen E.R."/>
            <person name="Marriage T.N."/>
            <person name="Ferris P.J."/>
            <person name="Hamaji T."/>
            <person name="Toyoda A."/>
            <person name="Fujiyama A."/>
            <person name="Neme R."/>
            <person name="Noguchi H."/>
            <person name="Minakuchi Y."/>
            <person name="Suzuki M."/>
            <person name="Kawai-Toyooka H."/>
            <person name="Smith D.R."/>
            <person name="Sparks H."/>
            <person name="Anderson J."/>
            <person name="Bakaric R."/>
            <person name="Luria V."/>
            <person name="Karger A."/>
            <person name="Kirschner M.W."/>
            <person name="Durand P.M."/>
            <person name="Michod R.E."/>
            <person name="Nozaki H."/>
            <person name="Olson B.J."/>
        </authorList>
    </citation>
    <scope>NUCLEOTIDE SEQUENCE [LARGE SCALE GENOMIC DNA]</scope>
    <source>
        <strain evidence="4">NIES-2863</strain>
    </source>
</reference>
<dbReference type="InterPro" id="IPR046341">
    <property type="entry name" value="SET_dom_sf"/>
</dbReference>
<evidence type="ECO:0000313" key="4">
    <source>
        <dbReference type="Proteomes" id="UP000075714"/>
    </source>
</evidence>
<proteinExistence type="predicted"/>
<dbReference type="PANTHER" id="PTHR13271:SF151">
    <property type="entry name" value="SET DOMAIN-CONTAINING PROTEIN 4"/>
    <property type="match status" value="1"/>
</dbReference>
<feature type="signal peptide" evidence="1">
    <location>
        <begin position="1"/>
        <end position="21"/>
    </location>
</feature>
<feature type="domain" description="SET" evidence="2">
    <location>
        <begin position="37"/>
        <end position="224"/>
    </location>
</feature>
<keyword evidence="1" id="KW-0732">Signal</keyword>
<keyword evidence="4" id="KW-1185">Reference proteome</keyword>
<dbReference type="Pfam" id="PF00856">
    <property type="entry name" value="SET"/>
    <property type="match status" value="1"/>
</dbReference>
<organism evidence="3 4">
    <name type="scientific">Gonium pectorale</name>
    <name type="common">Green alga</name>
    <dbReference type="NCBI Taxonomy" id="33097"/>
    <lineage>
        <taxon>Eukaryota</taxon>
        <taxon>Viridiplantae</taxon>
        <taxon>Chlorophyta</taxon>
        <taxon>core chlorophytes</taxon>
        <taxon>Chlorophyceae</taxon>
        <taxon>CS clade</taxon>
        <taxon>Chlamydomonadales</taxon>
        <taxon>Volvocaceae</taxon>
        <taxon>Gonium</taxon>
    </lineage>
</organism>
<dbReference type="GO" id="GO:0016279">
    <property type="term" value="F:protein-lysine N-methyltransferase activity"/>
    <property type="evidence" value="ECO:0007669"/>
    <property type="project" value="TreeGrafter"/>
</dbReference>
<gene>
    <name evidence="3" type="ORF">GPECTOR_2g1420</name>
</gene>
<dbReference type="Proteomes" id="UP000075714">
    <property type="component" value="Unassembled WGS sequence"/>
</dbReference>
<name>A0A150H166_GONPE</name>
<dbReference type="PROSITE" id="PS50280">
    <property type="entry name" value="SET"/>
    <property type="match status" value="1"/>
</dbReference>
<protein>
    <recommendedName>
        <fullName evidence="2">SET domain-containing protein</fullName>
    </recommendedName>
</protein>
<sequence>MRFGPWLTVILLSVIIGRGSAQDLDAIEGLFKWVRDLGGEVNAEVKQNSNGVRGLFATKDIPEGQYIASIPAAAIMNAGSLNDSFAVPTLITLRELKNPYSRFKPYVAIWPRPDEVINSCNFPTEYIGMLKMPYWEKNVNEWSEHIGHLLTGDLDAELEYTIKSSTRYVLTHRRRRLLMAPIFDLANHDRSCTTYLTPYESGNMLHFVAGSDIKQGEEVCYSYGNMRDDYALIHYGFLPDLEDPPRLALVDHRDFKPDSPYTHEEAPDDVPLEGEPEVLRAELQRLRNIHDELKATPDTMPPRPPGEDYLYDTLKELERRRLNALSNEIQRLSFLLNDRTEL</sequence>
<dbReference type="Gene3D" id="3.90.1410.10">
    <property type="entry name" value="set domain protein methyltransferase, domain 1"/>
    <property type="match status" value="1"/>
</dbReference>
<dbReference type="PANTHER" id="PTHR13271">
    <property type="entry name" value="UNCHARACTERIZED PUTATIVE METHYLTRANSFERASE"/>
    <property type="match status" value="1"/>
</dbReference>
<dbReference type="InterPro" id="IPR050600">
    <property type="entry name" value="SETD3_SETD6_MTase"/>
</dbReference>
<accession>A0A150H166</accession>
<comment type="caution">
    <text evidence="3">The sequence shown here is derived from an EMBL/GenBank/DDBJ whole genome shotgun (WGS) entry which is preliminary data.</text>
</comment>
<evidence type="ECO:0000313" key="3">
    <source>
        <dbReference type="EMBL" id="KXZ55869.1"/>
    </source>
</evidence>
<dbReference type="EMBL" id="LSYV01000003">
    <property type="protein sequence ID" value="KXZ55869.1"/>
    <property type="molecule type" value="Genomic_DNA"/>
</dbReference>
<dbReference type="OrthoDB" id="524382at2759"/>
<dbReference type="SMART" id="SM00317">
    <property type="entry name" value="SET"/>
    <property type="match status" value="1"/>
</dbReference>